<evidence type="ECO:0000256" key="1">
    <source>
        <dbReference type="ARBA" id="ARBA00006484"/>
    </source>
</evidence>
<proteinExistence type="inferred from homology"/>
<dbReference type="Gene3D" id="3.40.50.720">
    <property type="entry name" value="NAD(P)-binding Rossmann-like Domain"/>
    <property type="match status" value="1"/>
</dbReference>
<evidence type="ECO:0000313" key="6">
    <source>
        <dbReference type="Proteomes" id="UP000053669"/>
    </source>
</evidence>
<evidence type="ECO:0000313" key="5">
    <source>
        <dbReference type="EMBL" id="KUN54924.1"/>
    </source>
</evidence>
<dbReference type="SMART" id="SM00822">
    <property type="entry name" value="PKS_KR"/>
    <property type="match status" value="1"/>
</dbReference>
<name>A0A101RK33_9ACTN</name>
<protein>
    <submittedName>
        <fullName evidence="5">3-oxoacyl-ACP reductase</fullName>
    </submittedName>
</protein>
<gene>
    <name evidence="5" type="ORF">AQJ46_49710</name>
</gene>
<feature type="domain" description="Ketoreductase" evidence="4">
    <location>
        <begin position="6"/>
        <end position="184"/>
    </location>
</feature>
<dbReference type="SUPFAM" id="SSF51735">
    <property type="entry name" value="NAD(P)-binding Rossmann-fold domains"/>
    <property type="match status" value="1"/>
</dbReference>
<dbReference type="InterPro" id="IPR002347">
    <property type="entry name" value="SDR_fam"/>
</dbReference>
<dbReference type="PRINTS" id="PR00080">
    <property type="entry name" value="SDRFAMILY"/>
</dbReference>
<reference evidence="5 6" key="1">
    <citation type="submission" date="2015-10" db="EMBL/GenBank/DDBJ databases">
        <title>Draft genome sequence of Streptomyces canus DSM 40017, type strain for the species Streptomyces canus.</title>
        <authorList>
            <person name="Ruckert C."/>
            <person name="Winkler A."/>
            <person name="Kalinowski J."/>
            <person name="Kampfer P."/>
            <person name="Glaeser S."/>
        </authorList>
    </citation>
    <scope>NUCLEOTIDE SEQUENCE [LARGE SCALE GENOMIC DNA]</scope>
    <source>
        <strain evidence="5 6">DSM 40017</strain>
    </source>
</reference>
<dbReference type="InterPro" id="IPR057326">
    <property type="entry name" value="KR_dom"/>
</dbReference>
<organism evidence="5 6">
    <name type="scientific">Streptomyces canus</name>
    <dbReference type="NCBI Taxonomy" id="58343"/>
    <lineage>
        <taxon>Bacteria</taxon>
        <taxon>Bacillati</taxon>
        <taxon>Actinomycetota</taxon>
        <taxon>Actinomycetes</taxon>
        <taxon>Kitasatosporales</taxon>
        <taxon>Streptomycetaceae</taxon>
        <taxon>Streptomyces</taxon>
        <taxon>Streptomyces aurantiacus group</taxon>
    </lineage>
</organism>
<accession>A0A101RK33</accession>
<dbReference type="Proteomes" id="UP000053669">
    <property type="component" value="Unassembled WGS sequence"/>
</dbReference>
<dbReference type="EMBL" id="LMWU01000082">
    <property type="protein sequence ID" value="KUN54924.1"/>
    <property type="molecule type" value="Genomic_DNA"/>
</dbReference>
<comment type="caution">
    <text evidence="5">The sequence shown here is derived from an EMBL/GenBank/DDBJ whole genome shotgun (WGS) entry which is preliminary data.</text>
</comment>
<evidence type="ECO:0000256" key="3">
    <source>
        <dbReference type="RuleBase" id="RU000363"/>
    </source>
</evidence>
<keyword evidence="2" id="KW-0560">Oxidoreductase</keyword>
<dbReference type="FunFam" id="3.40.50.720:FF:000173">
    <property type="entry name" value="3-oxoacyl-[acyl-carrier protein] reductase"/>
    <property type="match status" value="1"/>
</dbReference>
<comment type="similarity">
    <text evidence="1 3">Belongs to the short-chain dehydrogenases/reductases (SDR) family.</text>
</comment>
<dbReference type="AlphaFoldDB" id="A0A101RK33"/>
<dbReference type="PANTHER" id="PTHR42760:SF133">
    <property type="entry name" value="3-OXOACYL-[ACYL-CARRIER-PROTEIN] REDUCTASE"/>
    <property type="match status" value="1"/>
</dbReference>
<evidence type="ECO:0000259" key="4">
    <source>
        <dbReference type="SMART" id="SM00822"/>
    </source>
</evidence>
<dbReference type="STRING" id="58343.AQJ46_49710"/>
<dbReference type="PANTHER" id="PTHR42760">
    <property type="entry name" value="SHORT-CHAIN DEHYDROGENASES/REDUCTASES FAMILY MEMBER"/>
    <property type="match status" value="1"/>
</dbReference>
<dbReference type="PRINTS" id="PR00081">
    <property type="entry name" value="GDHRDH"/>
</dbReference>
<dbReference type="RefSeq" id="WP_059211972.1">
    <property type="nucleotide sequence ID" value="NZ_KQ948690.1"/>
</dbReference>
<sequence>MKLKGKTAVVTGAAQGIGLAIATELATQGAAVTIADRSAEGAERAAAELTASGLTASAAVADITSADAADALVRVSEERHGPLDILVNNAGISINSGIRKLSDEDWNRTLAVNLTGVMNCSRAAARVMADRRSGRIVNITSRAWLGWFGQSAYSASKGGVVSLSRSLAIELARFGITVNAVAPGLIDTPLIRNETPEVLAKLLAAQPTGVIGRPEDVAWAVSYFAGPASGSTTGQVLYVCGGKSLYTRPA</sequence>
<dbReference type="InterPro" id="IPR036291">
    <property type="entry name" value="NAD(P)-bd_dom_sf"/>
</dbReference>
<dbReference type="GO" id="GO:0016616">
    <property type="term" value="F:oxidoreductase activity, acting on the CH-OH group of donors, NAD or NADP as acceptor"/>
    <property type="evidence" value="ECO:0007669"/>
    <property type="project" value="UniProtKB-ARBA"/>
</dbReference>
<dbReference type="NCBIfam" id="NF009466">
    <property type="entry name" value="PRK12826.1-2"/>
    <property type="match status" value="1"/>
</dbReference>
<evidence type="ECO:0000256" key="2">
    <source>
        <dbReference type="ARBA" id="ARBA00023002"/>
    </source>
</evidence>
<dbReference type="Pfam" id="PF00106">
    <property type="entry name" value="adh_short"/>
    <property type="match status" value="1"/>
</dbReference>